<dbReference type="Proteomes" id="UP001567538">
    <property type="component" value="Unassembled WGS sequence"/>
</dbReference>
<evidence type="ECO:0000256" key="16">
    <source>
        <dbReference type="SAM" id="MobiDB-lite"/>
    </source>
</evidence>
<feature type="domain" description="RING-type" evidence="17">
    <location>
        <begin position="833"/>
        <end position="871"/>
    </location>
</feature>
<evidence type="ECO:0000256" key="2">
    <source>
        <dbReference type="ARBA" id="ARBA00004123"/>
    </source>
</evidence>
<dbReference type="GO" id="GO:0006325">
    <property type="term" value="P:chromatin organization"/>
    <property type="evidence" value="ECO:0007669"/>
    <property type="project" value="UniProtKB-KW"/>
</dbReference>
<feature type="coiled-coil region" evidence="15">
    <location>
        <begin position="686"/>
        <end position="830"/>
    </location>
</feature>
<comment type="subcellular location">
    <subcellularLocation>
        <location evidence="2 14">Nucleus</location>
    </subcellularLocation>
</comment>
<dbReference type="SUPFAM" id="SSF57850">
    <property type="entry name" value="RING/U-box"/>
    <property type="match status" value="1"/>
</dbReference>
<evidence type="ECO:0000256" key="1">
    <source>
        <dbReference type="ARBA" id="ARBA00000900"/>
    </source>
</evidence>
<evidence type="ECO:0000256" key="13">
    <source>
        <dbReference type="PROSITE-ProRule" id="PRU00175"/>
    </source>
</evidence>
<evidence type="ECO:0000256" key="8">
    <source>
        <dbReference type="ARBA" id="ARBA00022786"/>
    </source>
</evidence>
<dbReference type="PANTHER" id="PTHR23163:SF8">
    <property type="entry name" value="E3 UBIQUITIN-PROTEIN LIGASE BRE1-LIKE 2"/>
    <property type="match status" value="1"/>
</dbReference>
<dbReference type="InterPro" id="IPR013956">
    <property type="entry name" value="E3_ubiquit_lig_Bre1"/>
</dbReference>
<keyword evidence="9 14" id="KW-0862">Zinc</keyword>
<dbReference type="Pfam" id="PF13920">
    <property type="entry name" value="zf-C3HC4_3"/>
    <property type="match status" value="1"/>
</dbReference>
<keyword evidence="5 14" id="KW-0808">Transferase</keyword>
<keyword evidence="7 13" id="KW-0863">Zinc-finger</keyword>
<evidence type="ECO:0000259" key="17">
    <source>
        <dbReference type="PROSITE" id="PS50089"/>
    </source>
</evidence>
<feature type="coiled-coil region" evidence="15">
    <location>
        <begin position="410"/>
        <end position="451"/>
    </location>
</feature>
<evidence type="ECO:0000256" key="15">
    <source>
        <dbReference type="SAM" id="Coils"/>
    </source>
</evidence>
<gene>
    <name evidence="18" type="ORF">AAHA92_21447</name>
</gene>
<feature type="region of interest" description="Disordered" evidence="16">
    <location>
        <begin position="1"/>
        <end position="36"/>
    </location>
</feature>
<dbReference type="SMART" id="SM00184">
    <property type="entry name" value="RING"/>
    <property type="match status" value="1"/>
</dbReference>
<dbReference type="GO" id="GO:0016567">
    <property type="term" value="P:protein ubiquitination"/>
    <property type="evidence" value="ECO:0007669"/>
    <property type="project" value="UniProtKB-UniRule"/>
</dbReference>
<feature type="coiled-coil region" evidence="15">
    <location>
        <begin position="45"/>
        <end position="72"/>
    </location>
</feature>
<dbReference type="EMBL" id="JBEAFC010000008">
    <property type="protein sequence ID" value="KAL1544621.1"/>
    <property type="molecule type" value="Genomic_DNA"/>
</dbReference>
<dbReference type="InterPro" id="IPR013083">
    <property type="entry name" value="Znf_RING/FYVE/PHD"/>
</dbReference>
<dbReference type="EC" id="2.3.2.27" evidence="14"/>
<dbReference type="PROSITE" id="PS50089">
    <property type="entry name" value="ZF_RING_2"/>
    <property type="match status" value="1"/>
</dbReference>
<evidence type="ECO:0000256" key="9">
    <source>
        <dbReference type="ARBA" id="ARBA00022833"/>
    </source>
</evidence>
<evidence type="ECO:0000256" key="10">
    <source>
        <dbReference type="ARBA" id="ARBA00022853"/>
    </source>
</evidence>
<keyword evidence="19" id="KW-1185">Reference proteome</keyword>
<comment type="similarity">
    <text evidence="4 14">Belongs to the BRE1 family.</text>
</comment>
<evidence type="ECO:0000313" key="19">
    <source>
        <dbReference type="Proteomes" id="UP001567538"/>
    </source>
</evidence>
<comment type="catalytic activity">
    <reaction evidence="1 14">
        <text>S-ubiquitinyl-[E2 ubiquitin-conjugating enzyme]-L-cysteine + [acceptor protein]-L-lysine = [E2 ubiquitin-conjugating enzyme]-L-cysteine + N(6)-ubiquitinyl-[acceptor protein]-L-lysine.</text>
        <dbReference type="EC" id="2.3.2.27"/>
    </reaction>
</comment>
<evidence type="ECO:0000256" key="4">
    <source>
        <dbReference type="ARBA" id="ARBA00005555"/>
    </source>
</evidence>
<dbReference type="PANTHER" id="PTHR23163">
    <property type="entry name" value="RING FINGER PROTEIN-RELATED"/>
    <property type="match status" value="1"/>
</dbReference>
<evidence type="ECO:0000256" key="5">
    <source>
        <dbReference type="ARBA" id="ARBA00022679"/>
    </source>
</evidence>
<dbReference type="AlphaFoldDB" id="A0ABD1GKG6"/>
<keyword evidence="11 14" id="KW-0175">Coiled coil</keyword>
<dbReference type="CDD" id="cd16499">
    <property type="entry name" value="RING-HC_Bre1-like"/>
    <property type="match status" value="1"/>
</dbReference>
<organism evidence="18 19">
    <name type="scientific">Salvia divinorum</name>
    <name type="common">Maria pastora</name>
    <name type="synonym">Diviner's sage</name>
    <dbReference type="NCBI Taxonomy" id="28513"/>
    <lineage>
        <taxon>Eukaryota</taxon>
        <taxon>Viridiplantae</taxon>
        <taxon>Streptophyta</taxon>
        <taxon>Embryophyta</taxon>
        <taxon>Tracheophyta</taxon>
        <taxon>Spermatophyta</taxon>
        <taxon>Magnoliopsida</taxon>
        <taxon>eudicotyledons</taxon>
        <taxon>Gunneridae</taxon>
        <taxon>Pentapetalae</taxon>
        <taxon>asterids</taxon>
        <taxon>lamiids</taxon>
        <taxon>Lamiales</taxon>
        <taxon>Lamiaceae</taxon>
        <taxon>Nepetoideae</taxon>
        <taxon>Mentheae</taxon>
        <taxon>Salviinae</taxon>
        <taxon>Salvia</taxon>
        <taxon>Salvia subgen. Calosphace</taxon>
    </lineage>
</organism>
<dbReference type="Gene3D" id="3.30.40.10">
    <property type="entry name" value="Zinc/RING finger domain, C3HC4 (zinc finger)"/>
    <property type="match status" value="1"/>
</dbReference>
<comment type="caution">
    <text evidence="18">The sequence shown here is derived from an EMBL/GenBank/DDBJ whole genome shotgun (WGS) entry which is preliminary data.</text>
</comment>
<evidence type="ECO:0000256" key="6">
    <source>
        <dbReference type="ARBA" id="ARBA00022723"/>
    </source>
</evidence>
<keyword evidence="6 14" id="KW-0479">Metal-binding</keyword>
<evidence type="ECO:0000256" key="7">
    <source>
        <dbReference type="ARBA" id="ARBA00022771"/>
    </source>
</evidence>
<evidence type="ECO:0000256" key="12">
    <source>
        <dbReference type="ARBA" id="ARBA00023242"/>
    </source>
</evidence>
<dbReference type="PROSITE" id="PS00518">
    <property type="entry name" value="ZF_RING_1"/>
    <property type="match status" value="1"/>
</dbReference>
<dbReference type="GO" id="GO:0005634">
    <property type="term" value="C:nucleus"/>
    <property type="evidence" value="ECO:0007669"/>
    <property type="project" value="UniProtKB-SubCell"/>
</dbReference>
<keyword evidence="10 14" id="KW-0156">Chromatin regulator</keyword>
<reference evidence="18 19" key="1">
    <citation type="submission" date="2024-06" db="EMBL/GenBank/DDBJ databases">
        <title>A chromosome level genome sequence of Diviner's sage (Salvia divinorum).</title>
        <authorList>
            <person name="Ford S.A."/>
            <person name="Ro D.-K."/>
            <person name="Ness R.W."/>
            <person name="Phillips M.A."/>
        </authorList>
    </citation>
    <scope>NUCLEOTIDE SEQUENCE [LARGE SCALE GENOMIC DNA]</scope>
    <source>
        <strain evidence="18">SAF-2024a</strain>
        <tissue evidence="18">Leaf</tissue>
    </source>
</reference>
<dbReference type="GO" id="GO:0061630">
    <property type="term" value="F:ubiquitin protein ligase activity"/>
    <property type="evidence" value="ECO:0007669"/>
    <property type="project" value="UniProtKB-EC"/>
</dbReference>
<accession>A0ABD1GKG6</accession>
<sequence length="885" mass="101091">MEPQEEPQQKRPHLNNHDVSMARHSASPPPDEDKPVDAAVLQYQNQKLVHQLETQKQELHDLESNIKELKAKQTSYDDILIKVNQLWNQLVDDIILLGGQAGAGLTALQSLDRLESSRGSIPSCAAEDIFLCRLIQTDAIDGSHKDGSIGHVKKSLALRHTSTRELMKLLQDAIDCQSIKLKDVAQTLLGNPSSEDAVVQLRELDNLMLEESRNLHQLVDALHSKHKQYADEIQACIDNHSVDQLEIKHIAGELEESMGELEESRRKLISLKMQKDGISGMHVPIPVPVIVPNLVNGTVSPEKPADRSKRLRELKESIEEIKVLAQDRLSELEDARDDNLILSKQLQHLQNELKEDKYVHTSRPYALLNDQFQHWNAEAERYKILTESFQVERPFIMRREKDLIYKGESMDLARSAIGCSESKVEELQNQLQSIVIQKNEMEIKMEEALQDSGRKDIKEEFQVMASALTKEMGMMESQLNKWKLTADEALSLREKAQSLSALLDVKTTELRNLVGECTRQMEDVKSLKDITEKMEKDKQELEIFLDMLGQQIYDNRNLPEIQESEHRALLQAESLRNALEEHGLELRVKAAYEAEAACQHRLSVAEAEMAELRVELDTSERDVLELKEAIKIKEGETASFISEIETIGQAYEDMNAQNQHLLTQLTGRDEYNIKLVSESVKARQSQNALLSEKQGLEKQLEQLNGSLEALKSRIAQSEEQMKLHHQEILSSIQEDRHLAMNLEAAKWELGDAEKELKMLKSTISISEKEHEQIQRKIYDIQTELDNERSERKKLDEEMIELNRTVEKLTAETGEAAIQKLQDEIKDCKAILKCGVCFDRPKEVVIVKCFHLFCNQCIQRNLEIRHRKCPGCGTAFGQNDVRFVKI</sequence>
<proteinExistence type="inferred from homology"/>
<name>A0ABD1GKG6_SALDI</name>
<dbReference type="InterPro" id="IPR017907">
    <property type="entry name" value="Znf_RING_CS"/>
</dbReference>
<comment type="pathway">
    <text evidence="3 14">Protein modification; protein ubiquitination.</text>
</comment>
<feature type="coiled-coil region" evidence="15">
    <location>
        <begin position="602"/>
        <end position="636"/>
    </location>
</feature>
<protein>
    <recommendedName>
        <fullName evidence="14">E3 ubiquitin protein ligase</fullName>
        <ecNumber evidence="14">2.3.2.27</ecNumber>
    </recommendedName>
</protein>
<evidence type="ECO:0000256" key="14">
    <source>
        <dbReference type="RuleBase" id="RU365038"/>
    </source>
</evidence>
<keyword evidence="8 14" id="KW-0833">Ubl conjugation pathway</keyword>
<feature type="coiled-coil region" evidence="15">
    <location>
        <begin position="315"/>
        <end position="352"/>
    </location>
</feature>
<evidence type="ECO:0000256" key="3">
    <source>
        <dbReference type="ARBA" id="ARBA00004906"/>
    </source>
</evidence>
<evidence type="ECO:0000313" key="18">
    <source>
        <dbReference type="EMBL" id="KAL1544621.1"/>
    </source>
</evidence>
<keyword evidence="12 14" id="KW-0539">Nucleus</keyword>
<evidence type="ECO:0000256" key="11">
    <source>
        <dbReference type="ARBA" id="ARBA00023054"/>
    </source>
</evidence>
<dbReference type="InterPro" id="IPR001841">
    <property type="entry name" value="Znf_RING"/>
</dbReference>
<keyword evidence="18" id="KW-0012">Acyltransferase</keyword>
<dbReference type="GO" id="GO:0008270">
    <property type="term" value="F:zinc ion binding"/>
    <property type="evidence" value="ECO:0007669"/>
    <property type="project" value="UniProtKB-KW"/>
</dbReference>